<feature type="compositionally biased region" description="Basic residues" evidence="1">
    <location>
        <begin position="91"/>
        <end position="101"/>
    </location>
</feature>
<protein>
    <submittedName>
        <fullName evidence="2">Uncharacterized protein</fullName>
    </submittedName>
</protein>
<proteinExistence type="predicted"/>
<geneLocation type="chloroplast" evidence="2"/>
<feature type="region of interest" description="Disordered" evidence="1">
    <location>
        <begin position="72"/>
        <end position="101"/>
    </location>
</feature>
<keyword evidence="2" id="KW-0150">Chloroplast</keyword>
<evidence type="ECO:0000313" key="2">
    <source>
        <dbReference type="EMBL" id="AUW36459.1"/>
    </source>
</evidence>
<organism evidence="2">
    <name type="scientific">Haematococcus lacustris</name>
    <name type="common">Green alga</name>
    <name type="synonym">Haematococcus pluvialis</name>
    <dbReference type="NCBI Taxonomy" id="44745"/>
    <lineage>
        <taxon>Eukaryota</taxon>
        <taxon>Viridiplantae</taxon>
        <taxon>Chlorophyta</taxon>
        <taxon>core chlorophytes</taxon>
        <taxon>Chlorophyceae</taxon>
        <taxon>CS clade</taxon>
        <taxon>Chlamydomonadales</taxon>
        <taxon>Haematococcaceae</taxon>
        <taxon>Haematococcus</taxon>
    </lineage>
</organism>
<evidence type="ECO:0000256" key="1">
    <source>
        <dbReference type="SAM" id="MobiDB-lite"/>
    </source>
</evidence>
<sequence>MAALLPGSMATPSSYVFPLKPKFRPKGSILRFKGKNIGRGGGHRTLCFLFPSGPFGPGSHLNGLYLNIIRLNGNPDRRDRRERGSRGKPEGKRRKRGKPLF</sequence>
<keyword evidence="2" id="KW-0934">Plastid</keyword>
<reference evidence="2" key="1">
    <citation type="submission" date="2017-12" db="EMBL/GenBank/DDBJ databases">
        <authorList>
            <person name="Hurst M.R.H."/>
        </authorList>
    </citation>
    <scope>NUCLEOTIDE SEQUENCE</scope>
    <source>
        <strain evidence="2">UTEX 2505</strain>
    </source>
</reference>
<accession>A0A2K9YRT5</accession>
<name>A0A2K9YRT5_HAELA</name>
<dbReference type="AlphaFoldDB" id="A0A2K9YRT5"/>
<dbReference type="EMBL" id="MG677935">
    <property type="protein sequence ID" value="AUW36459.1"/>
    <property type="molecule type" value="Genomic_DNA"/>
</dbReference>
<gene>
    <name evidence="2" type="ORF">SG3EUKT975006.1</name>
</gene>
<feature type="compositionally biased region" description="Basic and acidic residues" evidence="1">
    <location>
        <begin position="75"/>
        <end position="90"/>
    </location>
</feature>